<dbReference type="Pfam" id="PF03462">
    <property type="entry name" value="PCRF"/>
    <property type="match status" value="1"/>
</dbReference>
<evidence type="ECO:0000256" key="7">
    <source>
        <dbReference type="SAM" id="Coils"/>
    </source>
</evidence>
<dbReference type="InterPro" id="IPR045853">
    <property type="entry name" value="Pep_chain_release_fac_I_sf"/>
</dbReference>
<dbReference type="SUPFAM" id="SSF75620">
    <property type="entry name" value="Release factor"/>
    <property type="match status" value="1"/>
</dbReference>
<dbReference type="STRING" id="201973.SAMN04488025_13724"/>
<dbReference type="EMBL" id="FOOK01000037">
    <property type="protein sequence ID" value="SFG47331.1"/>
    <property type="molecule type" value="Genomic_DNA"/>
</dbReference>
<dbReference type="Proteomes" id="UP000198661">
    <property type="component" value="Unassembled WGS sequence"/>
</dbReference>
<dbReference type="Gene3D" id="3.30.160.20">
    <property type="match status" value="1"/>
</dbReference>
<dbReference type="Pfam" id="PF00472">
    <property type="entry name" value="RF-1"/>
    <property type="match status" value="1"/>
</dbReference>
<comment type="PTM">
    <text evidence="6">Methylated by PrmC. Methylation increases the termination efficiency of RF2.</text>
</comment>
<evidence type="ECO:0000313" key="9">
    <source>
        <dbReference type="EMBL" id="SFG47331.1"/>
    </source>
</evidence>
<organism evidence="9 10">
    <name type="scientific">Planifilum fulgidum</name>
    <dbReference type="NCBI Taxonomy" id="201973"/>
    <lineage>
        <taxon>Bacteria</taxon>
        <taxon>Bacillati</taxon>
        <taxon>Bacillota</taxon>
        <taxon>Bacilli</taxon>
        <taxon>Bacillales</taxon>
        <taxon>Thermoactinomycetaceae</taxon>
        <taxon>Planifilum</taxon>
    </lineage>
</organism>
<feature type="modified residue" description="N5-methylglutamine" evidence="6">
    <location>
        <position position="212"/>
    </location>
</feature>
<feature type="coiled-coil region" evidence="7">
    <location>
        <begin position="13"/>
        <end position="76"/>
    </location>
</feature>
<sequence length="334" mass="38208">MSTPGFWDNQSEAQKVIDEVKHLKEQVETMAKLEESQEELELMLELIAEEQDESLLPELKEGIQSLKEKLNEFELNLLLNEPYDKNNAILELHPGAGGTESQDWASMLLRMYTRWAERKGFKVETLDYLPGEEAGLKSVTLLIKGHNAYGYLKAEKGVHRLVRISPFDSSGRRHTSFVSANVMPEVDDDVEVEIKAEDLKIDTYRSSGAGGQHVNTTDSAVRITHLPTGIVVTCQSERSQIQNRERAMKILKARLHERMMEERKKELAELQGEQTEIGWGNQIRSYVFHPYSMVKDHRTQVEVGNVQAVMDGEIDVFIDAYLRKRINAPKEKER</sequence>
<protein>
    <recommendedName>
        <fullName evidence="3 6">Peptide chain release factor 2</fullName>
        <shortName evidence="6">RF-2</shortName>
    </recommendedName>
</protein>
<dbReference type="InterPro" id="IPR000352">
    <property type="entry name" value="Pep_chain_release_fac_I"/>
</dbReference>
<accession>A0A1I2SBE4</accession>
<dbReference type="NCBIfam" id="TIGR00020">
    <property type="entry name" value="prfB"/>
    <property type="match status" value="1"/>
</dbReference>
<evidence type="ECO:0000256" key="4">
    <source>
        <dbReference type="ARBA" id="ARBA00022481"/>
    </source>
</evidence>
<dbReference type="Gene3D" id="1.20.58.410">
    <property type="entry name" value="Release factor"/>
    <property type="match status" value="1"/>
</dbReference>
<comment type="similarity">
    <text evidence="2 6">Belongs to the prokaryotic/mitochondrial release factor family.</text>
</comment>
<keyword evidence="10" id="KW-1185">Reference proteome</keyword>
<gene>
    <name evidence="6" type="primary">prfB</name>
    <name evidence="9" type="ORF">SAMN04488025_13724</name>
</gene>
<dbReference type="GO" id="GO:0005737">
    <property type="term" value="C:cytoplasm"/>
    <property type="evidence" value="ECO:0007669"/>
    <property type="project" value="UniProtKB-SubCell"/>
</dbReference>
<comment type="function">
    <text evidence="1 6">Peptide chain release factor 2 directs the termination of translation in response to the peptide chain termination codons UGA and UAA.</text>
</comment>
<evidence type="ECO:0000313" key="10">
    <source>
        <dbReference type="Proteomes" id="UP000198661"/>
    </source>
</evidence>
<evidence type="ECO:0000256" key="6">
    <source>
        <dbReference type="HAMAP-Rule" id="MF_00094"/>
    </source>
</evidence>
<evidence type="ECO:0000259" key="8">
    <source>
        <dbReference type="PROSITE" id="PS00745"/>
    </source>
</evidence>
<dbReference type="PANTHER" id="PTHR43116:SF3">
    <property type="entry name" value="CLASS I PEPTIDE CHAIN RELEASE FACTOR"/>
    <property type="match status" value="1"/>
</dbReference>
<dbReference type="InterPro" id="IPR004374">
    <property type="entry name" value="PrfB"/>
</dbReference>
<dbReference type="FunFam" id="3.30.160.20:FF:000010">
    <property type="entry name" value="Peptide chain release factor 2"/>
    <property type="match status" value="1"/>
</dbReference>
<evidence type="ECO:0000256" key="2">
    <source>
        <dbReference type="ARBA" id="ARBA00010835"/>
    </source>
</evidence>
<keyword evidence="6" id="KW-0963">Cytoplasm</keyword>
<evidence type="ECO:0000256" key="5">
    <source>
        <dbReference type="ARBA" id="ARBA00022917"/>
    </source>
</evidence>
<dbReference type="HAMAP" id="MF_00094">
    <property type="entry name" value="Rel_fac_2"/>
    <property type="match status" value="1"/>
</dbReference>
<proteinExistence type="inferred from homology"/>
<reference evidence="9 10" key="1">
    <citation type="submission" date="2016-10" db="EMBL/GenBank/DDBJ databases">
        <authorList>
            <person name="de Groot N.N."/>
        </authorList>
    </citation>
    <scope>NUCLEOTIDE SEQUENCE [LARGE SCALE GENOMIC DNA]</scope>
    <source>
        <strain evidence="9 10">DSM 44945</strain>
    </source>
</reference>
<keyword evidence="4 6" id="KW-0488">Methylation</keyword>
<name>A0A1I2SBE4_9BACL</name>
<comment type="subcellular location">
    <subcellularLocation>
        <location evidence="6">Cytoplasm</location>
    </subcellularLocation>
</comment>
<feature type="domain" description="Prokaryotic-type class I peptide chain release factors" evidence="8">
    <location>
        <begin position="205"/>
        <end position="221"/>
    </location>
</feature>
<dbReference type="SMART" id="SM00937">
    <property type="entry name" value="PCRF"/>
    <property type="match status" value="1"/>
</dbReference>
<evidence type="ECO:0000256" key="1">
    <source>
        <dbReference type="ARBA" id="ARBA00002613"/>
    </source>
</evidence>
<dbReference type="GO" id="GO:0016149">
    <property type="term" value="F:translation release factor activity, codon specific"/>
    <property type="evidence" value="ECO:0007669"/>
    <property type="project" value="UniProtKB-UniRule"/>
</dbReference>
<dbReference type="PANTHER" id="PTHR43116">
    <property type="entry name" value="PEPTIDE CHAIN RELEASE FACTOR 2"/>
    <property type="match status" value="1"/>
</dbReference>
<dbReference type="PROSITE" id="PS00745">
    <property type="entry name" value="RF_PROK_I"/>
    <property type="match status" value="1"/>
</dbReference>
<dbReference type="InterPro" id="IPR005139">
    <property type="entry name" value="PCRF"/>
</dbReference>
<dbReference type="Gene3D" id="3.30.70.1660">
    <property type="match status" value="1"/>
</dbReference>
<keyword evidence="5 6" id="KW-0648">Protein biosynthesis</keyword>
<dbReference type="AlphaFoldDB" id="A0A1I2SBE4"/>
<keyword evidence="7" id="KW-0175">Coiled coil</keyword>
<evidence type="ECO:0000256" key="3">
    <source>
        <dbReference type="ARBA" id="ARBA00019192"/>
    </source>
</evidence>